<dbReference type="PROSITE" id="PS50994">
    <property type="entry name" value="INTEGRASE"/>
    <property type="match status" value="1"/>
</dbReference>
<feature type="compositionally biased region" description="Basic and acidic residues" evidence="6">
    <location>
        <begin position="471"/>
        <end position="491"/>
    </location>
</feature>
<keyword evidence="2" id="KW-0548">Nucleotidyltransferase</keyword>
<dbReference type="PANTHER" id="PTHR37984:SF5">
    <property type="entry name" value="PROTEIN NYNRIN-LIKE"/>
    <property type="match status" value="1"/>
</dbReference>
<evidence type="ECO:0000256" key="1">
    <source>
        <dbReference type="ARBA" id="ARBA00022679"/>
    </source>
</evidence>
<evidence type="ECO:0000256" key="2">
    <source>
        <dbReference type="ARBA" id="ARBA00022695"/>
    </source>
</evidence>
<dbReference type="SUPFAM" id="SSF53098">
    <property type="entry name" value="Ribonuclease H-like"/>
    <property type="match status" value="1"/>
</dbReference>
<dbReference type="Pfam" id="PF00665">
    <property type="entry name" value="rve"/>
    <property type="match status" value="1"/>
</dbReference>
<reference evidence="8 9" key="1">
    <citation type="submission" date="2018-10" db="EMBL/GenBank/DDBJ databases">
        <title>Genome assembly for a Yunnan-Guizhou Plateau 3E fish, Anabarilius grahami (Regan), and its evolutionary and genetic applications.</title>
        <authorList>
            <person name="Jiang W."/>
        </authorList>
    </citation>
    <scope>NUCLEOTIDE SEQUENCE [LARGE SCALE GENOMIC DNA]</scope>
    <source>
        <strain evidence="8">AG-KIZ</strain>
        <tissue evidence="8">Muscle</tissue>
    </source>
</reference>
<feature type="region of interest" description="Disordered" evidence="6">
    <location>
        <begin position="434"/>
        <end position="573"/>
    </location>
</feature>
<dbReference type="InterPro" id="IPR012337">
    <property type="entry name" value="RNaseH-like_sf"/>
</dbReference>
<evidence type="ECO:0000256" key="3">
    <source>
        <dbReference type="ARBA" id="ARBA00022722"/>
    </source>
</evidence>
<keyword evidence="5" id="KW-0378">Hydrolase</keyword>
<keyword evidence="9" id="KW-1185">Reference proteome</keyword>
<sequence length="591" mass="66080">MMYPTRLAIIKCQAHKKGNDFVIRGNNAADSCAKQASGCQLAVMAPSVLIQPIPTLEHITEMQNRAPPYEVAIWQQQGATRDANGLWRSHEGHMIAPNPLLNILITDALGVAHCARGEILKRIKRQGFWSPYMQQRVDEYLSECEICAQNNVRRGTATPLGSIPVPEGPFKHLVLDYVDMIKSVRGKRYMLVIIDRFSRWVEAEPSADQGAKTVIRFLTREVIPRFGIPSQISSDNGSAFIQRTVKTVIQQLRIKQRLGCIYHPSSQGIVERVNGTLKAKLNKICTDTKLNWVDALPLALMSYRMQTNRVTNLTPHEMLTGRLMPAPHLRGPYEGPPLEQLETEIRAYMRQLTTIHEAIHTQEQNRGPREEEEAPCPVLPGDQVYLKVFRRRWNEPRREGPYTVVRATPTAIQVEGKTTWYHLNHCTRVPRLRRREEEVENAEEDADQEAQEGEGSGDPGERPSNVVAEPSSREAEQPETRDEMREQHEDPQASETEQEGPDTGPAAGVPTEPTATDPEPSGDQSPEAGPSTDEQPQPNGFLAELQGIDLPTADSDSPDIDLPDLSHTGDFPTLSLRDLEEIIGSAPTQDD</sequence>
<dbReference type="Proteomes" id="UP000281406">
    <property type="component" value="Unassembled WGS sequence"/>
</dbReference>
<dbReference type="InterPro" id="IPR040643">
    <property type="entry name" value="MLVIN_C"/>
</dbReference>
<protein>
    <submittedName>
        <fullName evidence="8">Transposon Tf2-11 polyprotein</fullName>
    </submittedName>
</protein>
<feature type="domain" description="Integrase catalytic" evidence="7">
    <location>
        <begin position="165"/>
        <end position="323"/>
    </location>
</feature>
<gene>
    <name evidence="8" type="ORF">DPX16_12822</name>
</gene>
<dbReference type="GO" id="GO:0003676">
    <property type="term" value="F:nucleic acid binding"/>
    <property type="evidence" value="ECO:0007669"/>
    <property type="project" value="InterPro"/>
</dbReference>
<dbReference type="GO" id="GO:0016787">
    <property type="term" value="F:hydrolase activity"/>
    <property type="evidence" value="ECO:0007669"/>
    <property type="project" value="UniProtKB-KW"/>
</dbReference>
<dbReference type="InterPro" id="IPR036397">
    <property type="entry name" value="RNaseH_sf"/>
</dbReference>
<organism evidence="8 9">
    <name type="scientific">Anabarilius grahami</name>
    <name type="common">Kanglang fish</name>
    <name type="synonym">Barilius grahami</name>
    <dbReference type="NCBI Taxonomy" id="495550"/>
    <lineage>
        <taxon>Eukaryota</taxon>
        <taxon>Metazoa</taxon>
        <taxon>Chordata</taxon>
        <taxon>Craniata</taxon>
        <taxon>Vertebrata</taxon>
        <taxon>Euteleostomi</taxon>
        <taxon>Actinopterygii</taxon>
        <taxon>Neopterygii</taxon>
        <taxon>Teleostei</taxon>
        <taxon>Ostariophysi</taxon>
        <taxon>Cypriniformes</taxon>
        <taxon>Xenocyprididae</taxon>
        <taxon>Xenocypridinae</taxon>
        <taxon>Xenocypridinae incertae sedis</taxon>
        <taxon>Anabarilius</taxon>
    </lineage>
</organism>
<dbReference type="Gene3D" id="3.30.420.10">
    <property type="entry name" value="Ribonuclease H-like superfamily/Ribonuclease H"/>
    <property type="match status" value="1"/>
</dbReference>
<dbReference type="Gene3D" id="1.10.340.70">
    <property type="match status" value="1"/>
</dbReference>
<feature type="compositionally biased region" description="Acidic residues" evidence="6">
    <location>
        <begin position="438"/>
        <end position="452"/>
    </location>
</feature>
<keyword evidence="1" id="KW-0808">Transferase</keyword>
<accession>A0A3N0XD59</accession>
<dbReference type="InterPro" id="IPR050951">
    <property type="entry name" value="Retrovirus_Pol_polyprotein"/>
</dbReference>
<dbReference type="GO" id="GO:0016779">
    <property type="term" value="F:nucleotidyltransferase activity"/>
    <property type="evidence" value="ECO:0007669"/>
    <property type="project" value="UniProtKB-KW"/>
</dbReference>
<dbReference type="AlphaFoldDB" id="A0A3N0XD59"/>
<dbReference type="OrthoDB" id="8947436at2759"/>
<evidence type="ECO:0000313" key="8">
    <source>
        <dbReference type="EMBL" id="ROI15270.1"/>
    </source>
</evidence>
<keyword evidence="4" id="KW-0255">Endonuclease</keyword>
<dbReference type="GO" id="GO:0004519">
    <property type="term" value="F:endonuclease activity"/>
    <property type="evidence" value="ECO:0007669"/>
    <property type="project" value="UniProtKB-KW"/>
</dbReference>
<keyword evidence="3" id="KW-0540">Nuclease</keyword>
<proteinExistence type="predicted"/>
<name>A0A3N0XD59_ANAGA</name>
<dbReference type="EMBL" id="RJVU01079805">
    <property type="protein sequence ID" value="ROI15270.1"/>
    <property type="molecule type" value="Genomic_DNA"/>
</dbReference>
<dbReference type="Pfam" id="PF18697">
    <property type="entry name" value="MLVIN_C"/>
    <property type="match status" value="1"/>
</dbReference>
<evidence type="ECO:0000256" key="6">
    <source>
        <dbReference type="SAM" id="MobiDB-lite"/>
    </source>
</evidence>
<dbReference type="GO" id="GO:0015074">
    <property type="term" value="P:DNA integration"/>
    <property type="evidence" value="ECO:0007669"/>
    <property type="project" value="InterPro"/>
</dbReference>
<dbReference type="PANTHER" id="PTHR37984">
    <property type="entry name" value="PROTEIN CBG26694"/>
    <property type="match status" value="1"/>
</dbReference>
<evidence type="ECO:0000259" key="7">
    <source>
        <dbReference type="PROSITE" id="PS50994"/>
    </source>
</evidence>
<dbReference type="InterPro" id="IPR001584">
    <property type="entry name" value="Integrase_cat-core"/>
</dbReference>
<evidence type="ECO:0000256" key="4">
    <source>
        <dbReference type="ARBA" id="ARBA00022759"/>
    </source>
</evidence>
<dbReference type="Gene3D" id="2.30.30.850">
    <property type="match status" value="1"/>
</dbReference>
<evidence type="ECO:0000256" key="5">
    <source>
        <dbReference type="ARBA" id="ARBA00022801"/>
    </source>
</evidence>
<comment type="caution">
    <text evidence="8">The sequence shown here is derived from an EMBL/GenBank/DDBJ whole genome shotgun (WGS) entry which is preliminary data.</text>
</comment>
<evidence type="ECO:0000313" key="9">
    <source>
        <dbReference type="Proteomes" id="UP000281406"/>
    </source>
</evidence>